<protein>
    <submittedName>
        <fullName evidence="3">Transposase</fullName>
    </submittedName>
</protein>
<dbReference type="InterPro" id="IPR039552">
    <property type="entry name" value="IS66_C"/>
</dbReference>
<accession>A0ABV9Q7H0</accession>
<dbReference type="Pfam" id="PF03050">
    <property type="entry name" value="DDE_Tnp_IS66"/>
    <property type="match status" value="1"/>
</dbReference>
<dbReference type="InterPro" id="IPR004291">
    <property type="entry name" value="Transposase_IS66_central"/>
</dbReference>
<dbReference type="EMBL" id="JBHSHC010000146">
    <property type="protein sequence ID" value="MFC4769799.1"/>
    <property type="molecule type" value="Genomic_DNA"/>
</dbReference>
<dbReference type="PANTHER" id="PTHR33678:SF1">
    <property type="entry name" value="BLL1576 PROTEIN"/>
    <property type="match status" value="1"/>
</dbReference>
<reference evidence="4" key="1">
    <citation type="journal article" date="2019" name="Int. J. Syst. Evol. Microbiol.">
        <title>The Global Catalogue of Microorganisms (GCM) 10K type strain sequencing project: providing services to taxonomists for standard genome sequencing and annotation.</title>
        <authorList>
            <consortium name="The Broad Institute Genomics Platform"/>
            <consortium name="The Broad Institute Genome Sequencing Center for Infectious Disease"/>
            <person name="Wu L."/>
            <person name="Ma J."/>
        </authorList>
    </citation>
    <scope>NUCLEOTIDE SEQUENCE [LARGE SCALE GENOMIC DNA]</scope>
    <source>
        <strain evidence="4">WYCCWR 12678</strain>
    </source>
</reference>
<evidence type="ECO:0000313" key="4">
    <source>
        <dbReference type="Proteomes" id="UP001596002"/>
    </source>
</evidence>
<feature type="domain" description="Transposase IS66 C-terminal" evidence="2">
    <location>
        <begin position="52"/>
        <end position="87"/>
    </location>
</feature>
<evidence type="ECO:0000259" key="1">
    <source>
        <dbReference type="Pfam" id="PF03050"/>
    </source>
</evidence>
<dbReference type="Proteomes" id="UP001596002">
    <property type="component" value="Unassembled WGS sequence"/>
</dbReference>
<dbReference type="InterPro" id="IPR052344">
    <property type="entry name" value="Transposase-related"/>
</dbReference>
<feature type="non-terminal residue" evidence="3">
    <location>
        <position position="1"/>
    </location>
</feature>
<comment type="caution">
    <text evidence="3">The sequence shown here is derived from an EMBL/GenBank/DDBJ whole genome shotgun (WGS) entry which is preliminary data.</text>
</comment>
<gene>
    <name evidence="3" type="ORF">ACFO8Q_21045</name>
</gene>
<evidence type="ECO:0000313" key="3">
    <source>
        <dbReference type="EMBL" id="MFC4769799.1"/>
    </source>
</evidence>
<name>A0ABV9Q7H0_9BACL</name>
<evidence type="ECO:0000259" key="2">
    <source>
        <dbReference type="Pfam" id="PF13817"/>
    </source>
</evidence>
<feature type="domain" description="Transposase IS66 central" evidence="1">
    <location>
        <begin position="1"/>
        <end position="45"/>
    </location>
</feature>
<dbReference type="PANTHER" id="PTHR33678">
    <property type="entry name" value="BLL1576 PROTEIN"/>
    <property type="match status" value="1"/>
</dbReference>
<organism evidence="3 4">
    <name type="scientific">Effusibacillus consociatus</name>
    <dbReference type="NCBI Taxonomy" id="1117041"/>
    <lineage>
        <taxon>Bacteria</taxon>
        <taxon>Bacillati</taxon>
        <taxon>Bacillota</taxon>
        <taxon>Bacilli</taxon>
        <taxon>Bacillales</taxon>
        <taxon>Alicyclobacillaceae</taxon>
        <taxon>Effusibacillus</taxon>
    </lineage>
</organism>
<dbReference type="RefSeq" id="WP_380028729.1">
    <property type="nucleotide sequence ID" value="NZ_JBHSHC010000146.1"/>
</dbReference>
<keyword evidence="4" id="KW-1185">Reference proteome</keyword>
<proteinExistence type="predicted"/>
<dbReference type="Pfam" id="PF13817">
    <property type="entry name" value="DDE_Tnp_IS66_C"/>
    <property type="match status" value="1"/>
</dbReference>
<sequence length="106" mass="12097">QWEKLNVFLQDGRLEIDNNRSERSIKPVVIGRKNFLFSNTPRGAKASAIIYSIVETAKANGLNPYQYLIHLFERMPQLADPTDSEALSKLELWSSSLPLTCRIFSK</sequence>